<dbReference type="EMBL" id="LAZR01001245">
    <property type="protein sequence ID" value="KKN48000.1"/>
    <property type="molecule type" value="Genomic_DNA"/>
</dbReference>
<dbReference type="AlphaFoldDB" id="A0A0F9QUN7"/>
<proteinExistence type="predicted"/>
<organism evidence="1">
    <name type="scientific">marine sediment metagenome</name>
    <dbReference type="NCBI Taxonomy" id="412755"/>
    <lineage>
        <taxon>unclassified sequences</taxon>
        <taxon>metagenomes</taxon>
        <taxon>ecological metagenomes</taxon>
    </lineage>
</organism>
<protein>
    <recommendedName>
        <fullName evidence="2">Transcription regulator AsnC/Lrp ligand binding domain-containing protein</fullName>
    </recommendedName>
</protein>
<name>A0A0F9QUN7_9ZZZZ</name>
<accession>A0A0F9QUN7</accession>
<sequence length="99" mass="11709">MIFILKLDPTLQEDKFKIMEELRKEHGQTILFSWNLSNLPNLMLVCAWTHSMKELQELETSLISKKFNSVNTTVLVKGKMYSSWRDTYLEEKIKDIKAK</sequence>
<gene>
    <name evidence="1" type="ORF">LCGC14_0657200</name>
</gene>
<evidence type="ECO:0008006" key="2">
    <source>
        <dbReference type="Google" id="ProtNLM"/>
    </source>
</evidence>
<evidence type="ECO:0000313" key="1">
    <source>
        <dbReference type="EMBL" id="KKN48000.1"/>
    </source>
</evidence>
<reference evidence="1" key="1">
    <citation type="journal article" date="2015" name="Nature">
        <title>Complex archaea that bridge the gap between prokaryotes and eukaryotes.</title>
        <authorList>
            <person name="Spang A."/>
            <person name="Saw J.H."/>
            <person name="Jorgensen S.L."/>
            <person name="Zaremba-Niedzwiedzka K."/>
            <person name="Martijn J."/>
            <person name="Lind A.E."/>
            <person name="van Eijk R."/>
            <person name="Schleper C."/>
            <person name="Guy L."/>
            <person name="Ettema T.J."/>
        </authorList>
    </citation>
    <scope>NUCLEOTIDE SEQUENCE</scope>
</reference>
<comment type="caution">
    <text evidence="1">The sequence shown here is derived from an EMBL/GenBank/DDBJ whole genome shotgun (WGS) entry which is preliminary data.</text>
</comment>